<feature type="transmembrane region" description="Helical" evidence="7">
    <location>
        <begin position="382"/>
        <end position="401"/>
    </location>
</feature>
<organism evidence="8">
    <name type="scientific">marine metagenome</name>
    <dbReference type="NCBI Taxonomy" id="408172"/>
    <lineage>
        <taxon>unclassified sequences</taxon>
        <taxon>metagenomes</taxon>
        <taxon>ecological metagenomes</taxon>
    </lineage>
</organism>
<evidence type="ECO:0008006" key="9">
    <source>
        <dbReference type="Google" id="ProtNLM"/>
    </source>
</evidence>
<feature type="transmembrane region" description="Helical" evidence="7">
    <location>
        <begin position="42"/>
        <end position="59"/>
    </location>
</feature>
<evidence type="ECO:0000256" key="7">
    <source>
        <dbReference type="SAM" id="Phobius"/>
    </source>
</evidence>
<dbReference type="GO" id="GO:0005886">
    <property type="term" value="C:plasma membrane"/>
    <property type="evidence" value="ECO:0007669"/>
    <property type="project" value="UniProtKB-SubCell"/>
</dbReference>
<evidence type="ECO:0000313" key="8">
    <source>
        <dbReference type="EMBL" id="SVB68716.1"/>
    </source>
</evidence>
<feature type="transmembrane region" description="Helical" evidence="7">
    <location>
        <begin position="220"/>
        <end position="243"/>
    </location>
</feature>
<keyword evidence="6 7" id="KW-0472">Membrane</keyword>
<dbReference type="EMBL" id="UINC01052878">
    <property type="protein sequence ID" value="SVB68716.1"/>
    <property type="molecule type" value="Genomic_DNA"/>
</dbReference>
<keyword evidence="3" id="KW-1003">Cell membrane</keyword>
<dbReference type="PIRSF" id="PIRSF006603">
    <property type="entry name" value="DinF"/>
    <property type="match status" value="1"/>
</dbReference>
<feature type="transmembrane region" description="Helical" evidence="7">
    <location>
        <begin position="158"/>
        <end position="179"/>
    </location>
</feature>
<evidence type="ECO:0000256" key="6">
    <source>
        <dbReference type="ARBA" id="ARBA00023136"/>
    </source>
</evidence>
<dbReference type="InterPro" id="IPR048279">
    <property type="entry name" value="MdtK-like"/>
</dbReference>
<name>A0A382G075_9ZZZZ</name>
<feature type="transmembrane region" description="Helical" evidence="7">
    <location>
        <begin position="264"/>
        <end position="289"/>
    </location>
</feature>
<dbReference type="GO" id="GO:0015297">
    <property type="term" value="F:antiporter activity"/>
    <property type="evidence" value="ECO:0007669"/>
    <property type="project" value="InterPro"/>
</dbReference>
<feature type="transmembrane region" description="Helical" evidence="7">
    <location>
        <begin position="413"/>
        <end position="433"/>
    </location>
</feature>
<comment type="subcellular location">
    <subcellularLocation>
        <location evidence="1">Cell membrane</location>
        <topology evidence="1">Multi-pass membrane protein</topology>
    </subcellularLocation>
</comment>
<feature type="transmembrane region" description="Helical" evidence="7">
    <location>
        <begin position="439"/>
        <end position="460"/>
    </location>
</feature>
<feature type="transmembrane region" description="Helical" evidence="7">
    <location>
        <begin position="309"/>
        <end position="326"/>
    </location>
</feature>
<protein>
    <recommendedName>
        <fullName evidence="9">Polysaccharide biosynthesis protein C-terminal domain-containing protein</fullName>
    </recommendedName>
</protein>
<feature type="transmembrane region" description="Helical" evidence="7">
    <location>
        <begin position="116"/>
        <end position="138"/>
    </location>
</feature>
<evidence type="ECO:0000256" key="1">
    <source>
        <dbReference type="ARBA" id="ARBA00004651"/>
    </source>
</evidence>
<dbReference type="InterPro" id="IPR002528">
    <property type="entry name" value="MATE_fam"/>
</dbReference>
<gene>
    <name evidence="8" type="ORF">METZ01_LOCUS221570</name>
</gene>
<evidence type="ECO:0000256" key="3">
    <source>
        <dbReference type="ARBA" id="ARBA00022475"/>
    </source>
</evidence>
<evidence type="ECO:0000256" key="5">
    <source>
        <dbReference type="ARBA" id="ARBA00022989"/>
    </source>
</evidence>
<feature type="transmembrane region" description="Helical" evidence="7">
    <location>
        <begin position="347"/>
        <end position="370"/>
    </location>
</feature>
<dbReference type="NCBIfam" id="TIGR00797">
    <property type="entry name" value="matE"/>
    <property type="match status" value="1"/>
</dbReference>
<keyword evidence="2" id="KW-0813">Transport</keyword>
<dbReference type="PANTHER" id="PTHR43549">
    <property type="entry name" value="MULTIDRUG RESISTANCE PROTEIN YPNP-RELATED"/>
    <property type="match status" value="1"/>
</dbReference>
<dbReference type="Pfam" id="PF01554">
    <property type="entry name" value="MatE"/>
    <property type="match status" value="2"/>
</dbReference>
<evidence type="ECO:0000256" key="4">
    <source>
        <dbReference type="ARBA" id="ARBA00022692"/>
    </source>
</evidence>
<accession>A0A382G075</accession>
<evidence type="ECO:0000256" key="2">
    <source>
        <dbReference type="ARBA" id="ARBA00022448"/>
    </source>
</evidence>
<dbReference type="AlphaFoldDB" id="A0A382G075"/>
<feature type="transmembrane region" description="Helical" evidence="7">
    <location>
        <begin position="191"/>
        <end position="214"/>
    </location>
</feature>
<proteinExistence type="predicted"/>
<keyword evidence="5 7" id="KW-1133">Transmembrane helix</keyword>
<feature type="transmembrane region" description="Helical" evidence="7">
    <location>
        <begin position="79"/>
        <end position="104"/>
    </location>
</feature>
<reference evidence="8" key="1">
    <citation type="submission" date="2018-05" db="EMBL/GenBank/DDBJ databases">
        <authorList>
            <person name="Lanie J.A."/>
            <person name="Ng W.-L."/>
            <person name="Kazmierczak K.M."/>
            <person name="Andrzejewski T.M."/>
            <person name="Davidsen T.M."/>
            <person name="Wayne K.J."/>
            <person name="Tettelin H."/>
            <person name="Glass J.I."/>
            <person name="Rusch D."/>
            <person name="Podicherti R."/>
            <person name="Tsui H.-C.T."/>
            <person name="Winkler M.E."/>
        </authorList>
    </citation>
    <scope>NUCLEOTIDE SEQUENCE</scope>
</reference>
<dbReference type="GO" id="GO:0042910">
    <property type="term" value="F:xenobiotic transmembrane transporter activity"/>
    <property type="evidence" value="ECO:0007669"/>
    <property type="project" value="InterPro"/>
</dbReference>
<keyword evidence="4 7" id="KW-0812">Transmembrane</keyword>
<dbReference type="PANTHER" id="PTHR43549:SF3">
    <property type="entry name" value="MULTIDRUG RESISTANCE PROTEIN YPNP-RELATED"/>
    <property type="match status" value="1"/>
</dbReference>
<sequence>MNGCAQHAVISGIETEAIYKMNTRGADPKLTTDPEGKTIRSLMLPMLAGMTAMVCYNITDTYFIGQLGTLELAAISFTFPVVIFIGAITVGFSHGTSSVCARLFGANKLNDVGRVTLHAILLGVVTGLVLLLLGLATIESLFRLLGADDTTLPIIDRYMNIYYFSGVFLVITLITNPVLRASGDAKTPAIIMAVAAASNIVLDPILIFGLLGAPRLGVEGAAIATVLANIGTMLASLYVIYFRDHLLTLGPLSLHLLLNSWRRILHVGLPSMAATAITPITTAFITYQVAQFGQEAVAGYGVASRVEGLGLLAFMALSAGVMPFIGQNYGARRYDRLENGFRWCNRFSLIYGSIAAGLLAISCTLIAGWFTDNEIAITTAELHLKIVPVSYLALGIAMTATNSFNAIGKPLPGMFISMMRTILVYAPLAFLLARLFGLVGIFVAASLANVTAGAIGYLWFRQVLGQFHRSEAPVSRRNTAPSPR</sequence>
<dbReference type="InterPro" id="IPR052031">
    <property type="entry name" value="Membrane_Transporter-Flippase"/>
</dbReference>